<feature type="transmembrane region" description="Helical" evidence="1">
    <location>
        <begin position="49"/>
        <end position="82"/>
    </location>
</feature>
<comment type="caution">
    <text evidence="2">The sequence shown here is derived from an EMBL/GenBank/DDBJ whole genome shotgun (WGS) entry which is preliminary data.</text>
</comment>
<keyword evidence="1" id="KW-1133">Transmembrane helix</keyword>
<evidence type="ECO:0000313" key="2">
    <source>
        <dbReference type="EMBL" id="EEC57387.1"/>
    </source>
</evidence>
<keyword evidence="1" id="KW-0812">Transmembrane</keyword>
<evidence type="ECO:0000313" key="3">
    <source>
        <dbReference type="Proteomes" id="UP000003136"/>
    </source>
</evidence>
<protein>
    <submittedName>
        <fullName evidence="2">Uncharacterized protein</fullName>
    </submittedName>
</protein>
<dbReference type="Proteomes" id="UP000003136">
    <property type="component" value="Unassembled WGS sequence"/>
</dbReference>
<accession>B7AS41</accession>
<dbReference type="HOGENOM" id="CLU_179195_0_0_9"/>
<dbReference type="EMBL" id="ABVQ01000036">
    <property type="protein sequence ID" value="EEC57387.1"/>
    <property type="molecule type" value="Genomic_DNA"/>
</dbReference>
<dbReference type="eggNOG" id="ENOG503368Z">
    <property type="taxonomic scope" value="Bacteria"/>
</dbReference>
<dbReference type="AlphaFoldDB" id="B7AS41"/>
<organism evidence="2 3">
    <name type="scientific">[Bacteroides] pectinophilus ATCC 43243</name>
    <dbReference type="NCBI Taxonomy" id="483218"/>
    <lineage>
        <taxon>Bacteria</taxon>
        <taxon>Bacillati</taxon>
        <taxon>Bacillota</taxon>
        <taxon>Clostridia</taxon>
        <taxon>Eubacteriales</taxon>
    </lineage>
</organism>
<feature type="transmembrane region" description="Helical" evidence="1">
    <location>
        <begin position="16"/>
        <end position="37"/>
    </location>
</feature>
<keyword evidence="3" id="KW-1185">Reference proteome</keyword>
<dbReference type="STRING" id="483218.BACPEC_01896"/>
<evidence type="ECO:0000256" key="1">
    <source>
        <dbReference type="SAM" id="Phobius"/>
    </source>
</evidence>
<name>B7AS41_9FIRM</name>
<keyword evidence="1" id="KW-0472">Membrane</keyword>
<proteinExistence type="predicted"/>
<sequence length="85" mass="9726">MRYHITRRKIQEEKNMLTLIFAFMLLGFVGKVLWLAFKATWGLTKVLMYIVFAPLMLVILFASGFAYAAFILLIIAGVNALIRVN</sequence>
<gene>
    <name evidence="2" type="ORF">BACPEC_01896</name>
</gene>
<reference evidence="2 3" key="1">
    <citation type="submission" date="2008-11" db="EMBL/GenBank/DDBJ databases">
        <title>Draft genome sequence of Bacteroides pectinophilus (ATCC 43243).</title>
        <authorList>
            <person name="Sudarsanam P."/>
            <person name="Ley R."/>
            <person name="Guruge J."/>
            <person name="Turnbaugh P.J."/>
            <person name="Mahowald M."/>
            <person name="Liep D."/>
            <person name="Gordon J."/>
        </authorList>
    </citation>
    <scope>NUCLEOTIDE SEQUENCE [LARGE SCALE GENOMIC DNA]</scope>
    <source>
        <strain evidence="2 3">ATCC 43243</strain>
    </source>
</reference>
<reference evidence="2 3" key="2">
    <citation type="submission" date="2008-11" db="EMBL/GenBank/DDBJ databases">
        <authorList>
            <person name="Fulton L."/>
            <person name="Clifton S."/>
            <person name="Fulton B."/>
            <person name="Xu J."/>
            <person name="Minx P."/>
            <person name="Pepin K.H."/>
            <person name="Johnson M."/>
            <person name="Bhonagiri V."/>
            <person name="Nash W.E."/>
            <person name="Mardis E.R."/>
            <person name="Wilson R.K."/>
        </authorList>
    </citation>
    <scope>NUCLEOTIDE SEQUENCE [LARGE SCALE GENOMIC DNA]</scope>
    <source>
        <strain evidence="2 3">ATCC 43243</strain>
    </source>
</reference>